<accession>A0ABT1HQK7</accession>
<proteinExistence type="inferred from homology"/>
<dbReference type="InterPro" id="IPR006016">
    <property type="entry name" value="UspA"/>
</dbReference>
<dbReference type="PANTHER" id="PTHR46553">
    <property type="entry name" value="ADENINE NUCLEOTIDE ALPHA HYDROLASES-LIKE SUPERFAMILY PROTEIN"/>
    <property type="match status" value="1"/>
</dbReference>
<evidence type="ECO:0000259" key="2">
    <source>
        <dbReference type="Pfam" id="PF00582"/>
    </source>
</evidence>
<sequence length="165" mass="17606">MERSAIGDESGRSREIVVGVDGSDAGQRALRWAVEEALVRGCAVRVVTAWVPEPLTEFAFASTRDVPGELEEDLRREVDELLAELPEPPVVRISVAQGPPAAVLLDAATDADLLVVGAHRGGLLREITLGSVSTTCVRHARCPVVVLPPPRRSRQHGEPSVPPTA</sequence>
<dbReference type="Gene3D" id="3.40.50.620">
    <property type="entry name" value="HUPs"/>
    <property type="match status" value="1"/>
</dbReference>
<dbReference type="InterPro" id="IPR006015">
    <property type="entry name" value="Universal_stress_UspA"/>
</dbReference>
<evidence type="ECO:0000313" key="3">
    <source>
        <dbReference type="EMBL" id="MCP2257793.1"/>
    </source>
</evidence>
<keyword evidence="4" id="KW-1185">Reference proteome</keyword>
<dbReference type="SUPFAM" id="SSF52402">
    <property type="entry name" value="Adenine nucleotide alpha hydrolases-like"/>
    <property type="match status" value="1"/>
</dbReference>
<dbReference type="EMBL" id="JAMTCP010000005">
    <property type="protein sequence ID" value="MCP2257793.1"/>
    <property type="molecule type" value="Genomic_DNA"/>
</dbReference>
<dbReference type="RefSeq" id="WP_253668736.1">
    <property type="nucleotide sequence ID" value="NZ_JAMTCP010000005.1"/>
</dbReference>
<dbReference type="PRINTS" id="PR01438">
    <property type="entry name" value="UNVRSLSTRESS"/>
</dbReference>
<evidence type="ECO:0000256" key="1">
    <source>
        <dbReference type="ARBA" id="ARBA00008791"/>
    </source>
</evidence>
<reference evidence="3 4" key="1">
    <citation type="submission" date="2022-06" db="EMBL/GenBank/DDBJ databases">
        <title>Genomic Encyclopedia of Archaeal and Bacterial Type Strains, Phase II (KMG-II): from individual species to whole genera.</title>
        <authorList>
            <person name="Goeker M."/>
        </authorList>
    </citation>
    <scope>NUCLEOTIDE SEQUENCE [LARGE SCALE GENOMIC DNA]</scope>
    <source>
        <strain evidence="3 4">DSM 40477</strain>
    </source>
</reference>
<feature type="domain" description="UspA" evidence="2">
    <location>
        <begin position="14"/>
        <end position="148"/>
    </location>
</feature>
<evidence type="ECO:0000313" key="4">
    <source>
        <dbReference type="Proteomes" id="UP001205311"/>
    </source>
</evidence>
<gene>
    <name evidence="3" type="ORF">LX15_001479</name>
</gene>
<organism evidence="3 4">
    <name type="scientific">Streptoalloteichus tenebrarius (strain ATCC 17920 / DSM 40477 / JCM 4838 / CBS 697.72 / NBRC 16177 / NCIMB 11028 / NRRL B-12390 / A12253. 1 / ISP 5477)</name>
    <name type="common">Streptomyces tenebrarius</name>
    <dbReference type="NCBI Taxonomy" id="1933"/>
    <lineage>
        <taxon>Bacteria</taxon>
        <taxon>Bacillati</taxon>
        <taxon>Actinomycetota</taxon>
        <taxon>Actinomycetes</taxon>
        <taxon>Pseudonocardiales</taxon>
        <taxon>Pseudonocardiaceae</taxon>
        <taxon>Streptoalloteichus</taxon>
    </lineage>
</organism>
<comment type="caution">
    <text evidence="3">The sequence shown here is derived from an EMBL/GenBank/DDBJ whole genome shotgun (WGS) entry which is preliminary data.</text>
</comment>
<protein>
    <submittedName>
        <fullName evidence="3">Nucleotide-binding universal stress protein, UspA family</fullName>
    </submittedName>
</protein>
<name>A0ABT1HQK7_STRSD</name>
<dbReference type="CDD" id="cd23659">
    <property type="entry name" value="USP_At3g01520-like"/>
    <property type="match status" value="1"/>
</dbReference>
<dbReference type="PANTHER" id="PTHR46553:SF3">
    <property type="entry name" value="ADENINE NUCLEOTIDE ALPHA HYDROLASES-LIKE SUPERFAMILY PROTEIN"/>
    <property type="match status" value="1"/>
</dbReference>
<comment type="similarity">
    <text evidence="1">Belongs to the universal stress protein A family.</text>
</comment>
<dbReference type="Proteomes" id="UP001205311">
    <property type="component" value="Unassembled WGS sequence"/>
</dbReference>
<dbReference type="Pfam" id="PF00582">
    <property type="entry name" value="Usp"/>
    <property type="match status" value="1"/>
</dbReference>
<dbReference type="InterPro" id="IPR014729">
    <property type="entry name" value="Rossmann-like_a/b/a_fold"/>
</dbReference>